<accession>A0AAW1N8D9</accession>
<proteinExistence type="predicted"/>
<dbReference type="AlphaFoldDB" id="A0AAW1N8D9"/>
<keyword evidence="2" id="KW-1185">Reference proteome</keyword>
<dbReference type="SUPFAM" id="SSF50249">
    <property type="entry name" value="Nucleic acid-binding proteins"/>
    <property type="match status" value="1"/>
</dbReference>
<name>A0AAW1N8D9_SAPOF</name>
<evidence type="ECO:0000313" key="2">
    <source>
        <dbReference type="Proteomes" id="UP001443914"/>
    </source>
</evidence>
<dbReference type="Proteomes" id="UP001443914">
    <property type="component" value="Unassembled WGS sequence"/>
</dbReference>
<protein>
    <recommendedName>
        <fullName evidence="3">Nucleic acid-binding protein</fullName>
    </recommendedName>
</protein>
<comment type="caution">
    <text evidence="1">The sequence shown here is derived from an EMBL/GenBank/DDBJ whole genome shotgun (WGS) entry which is preliminary data.</text>
</comment>
<evidence type="ECO:0000313" key="1">
    <source>
        <dbReference type="EMBL" id="KAK9757665.1"/>
    </source>
</evidence>
<dbReference type="Gene3D" id="2.40.50.140">
    <property type="entry name" value="Nucleic acid-binding proteins"/>
    <property type="match status" value="1"/>
</dbReference>
<organism evidence="1 2">
    <name type="scientific">Saponaria officinalis</name>
    <name type="common">Common soapwort</name>
    <name type="synonym">Lychnis saponaria</name>
    <dbReference type="NCBI Taxonomy" id="3572"/>
    <lineage>
        <taxon>Eukaryota</taxon>
        <taxon>Viridiplantae</taxon>
        <taxon>Streptophyta</taxon>
        <taxon>Embryophyta</taxon>
        <taxon>Tracheophyta</taxon>
        <taxon>Spermatophyta</taxon>
        <taxon>Magnoliopsida</taxon>
        <taxon>eudicotyledons</taxon>
        <taxon>Gunneridae</taxon>
        <taxon>Pentapetalae</taxon>
        <taxon>Caryophyllales</taxon>
        <taxon>Caryophyllaceae</taxon>
        <taxon>Caryophylleae</taxon>
        <taxon>Saponaria</taxon>
    </lineage>
</organism>
<dbReference type="EMBL" id="JBDFQZ010000001">
    <property type="protein sequence ID" value="KAK9757665.1"/>
    <property type="molecule type" value="Genomic_DNA"/>
</dbReference>
<gene>
    <name evidence="1" type="ORF">RND81_01G178100</name>
</gene>
<reference evidence="1" key="1">
    <citation type="submission" date="2024-03" db="EMBL/GenBank/DDBJ databases">
        <title>WGS assembly of Saponaria officinalis var. Norfolk2.</title>
        <authorList>
            <person name="Jenkins J."/>
            <person name="Shu S."/>
            <person name="Grimwood J."/>
            <person name="Barry K."/>
            <person name="Goodstein D."/>
            <person name="Schmutz J."/>
            <person name="Leebens-Mack J."/>
            <person name="Osbourn A."/>
        </authorList>
    </citation>
    <scope>NUCLEOTIDE SEQUENCE [LARGE SCALE GENOMIC DNA]</scope>
    <source>
        <strain evidence="1">JIC</strain>
    </source>
</reference>
<sequence length="173" mass="19633">MLNLCFNITDLICELRGYSTIGLTRNKGAKYMTINLIDLNEHNLTCNVWGEHTEEITNAIMSLDDANGQAFIILQFVKMVIWNGEVRVSTTNASRFYLNADIPETQEYKARRNADGELVVPVRLTQTSNEATDIITPDNIITVREIRECTKGICSTAKSKQNSWSALLLFRWL</sequence>
<dbReference type="InterPro" id="IPR012340">
    <property type="entry name" value="NA-bd_OB-fold"/>
</dbReference>
<evidence type="ECO:0008006" key="3">
    <source>
        <dbReference type="Google" id="ProtNLM"/>
    </source>
</evidence>